<dbReference type="InterPro" id="IPR016181">
    <property type="entry name" value="Acyl_CoA_acyltransferase"/>
</dbReference>
<gene>
    <name evidence="2" type="ORF">CLPU_8c01150</name>
</gene>
<dbReference type="Gene3D" id="3.40.630.30">
    <property type="match status" value="1"/>
</dbReference>
<sequence>MIYIETERLILRDWKQSDLEEFRKINSDEVVMEYFPKTLSEQETDAMYEAIQKEFEEYNYGLYAVEVKENKEFIGLIGFHRATFDSDFTPCVEIGWRLKKEAWGKGYATEGAKACLKYGFEQLGFEEIYSFTAKINTRSQNVMKKLGMNYVKDFNHPKVESDSVLYKHVLYNIRA</sequence>
<dbReference type="InterPro" id="IPR000182">
    <property type="entry name" value="GNAT_dom"/>
</dbReference>
<reference evidence="3" key="1">
    <citation type="submission" date="2015-07" db="EMBL/GenBank/DDBJ databases">
        <title>Draft genome sequence of the purine-degrading Gottschalkia purinilyticum DSM 1384 (formerly Clostridium purinilyticum).</title>
        <authorList>
            <person name="Poehlein A."/>
            <person name="Schiel-Bengelsdorf B."/>
            <person name="Bengelsdorf F.R."/>
            <person name="Daniel R."/>
            <person name="Duerre P."/>
        </authorList>
    </citation>
    <scope>NUCLEOTIDE SEQUENCE [LARGE SCALE GENOMIC DNA]</scope>
    <source>
        <strain evidence="3">DSM 1384</strain>
    </source>
</reference>
<dbReference type="EMBL" id="LGSS01000008">
    <property type="protein sequence ID" value="KNF08350.1"/>
    <property type="molecule type" value="Genomic_DNA"/>
</dbReference>
<dbReference type="Proteomes" id="UP000037267">
    <property type="component" value="Unassembled WGS sequence"/>
</dbReference>
<evidence type="ECO:0000313" key="2">
    <source>
        <dbReference type="EMBL" id="KNF08350.1"/>
    </source>
</evidence>
<dbReference type="PANTHER" id="PTHR43792:SF1">
    <property type="entry name" value="N-ACETYLTRANSFERASE DOMAIN-CONTAINING PROTEIN"/>
    <property type="match status" value="1"/>
</dbReference>
<dbReference type="AlphaFoldDB" id="A0A0L0WAK0"/>
<name>A0A0L0WAK0_GOTPU</name>
<dbReference type="Pfam" id="PF13302">
    <property type="entry name" value="Acetyltransf_3"/>
    <property type="match status" value="1"/>
</dbReference>
<feature type="domain" description="N-acetyltransferase" evidence="1">
    <location>
        <begin position="9"/>
        <end position="171"/>
    </location>
</feature>
<dbReference type="PANTHER" id="PTHR43792">
    <property type="entry name" value="GNAT FAMILY, PUTATIVE (AFU_ORTHOLOGUE AFUA_3G00765)-RELATED-RELATED"/>
    <property type="match status" value="1"/>
</dbReference>
<dbReference type="PROSITE" id="PS51186">
    <property type="entry name" value="GNAT"/>
    <property type="match status" value="1"/>
</dbReference>
<evidence type="ECO:0000259" key="1">
    <source>
        <dbReference type="PROSITE" id="PS51186"/>
    </source>
</evidence>
<dbReference type="InterPro" id="IPR051531">
    <property type="entry name" value="N-acetyltransferase"/>
</dbReference>
<accession>A0A0L0WAK0</accession>
<dbReference type="RefSeq" id="WP_050355475.1">
    <property type="nucleotide sequence ID" value="NZ_LGSS01000008.1"/>
</dbReference>
<dbReference type="PATRIC" id="fig|1503.3.peg.3255"/>
<evidence type="ECO:0000313" key="3">
    <source>
        <dbReference type="Proteomes" id="UP000037267"/>
    </source>
</evidence>
<comment type="caution">
    <text evidence="2">The sequence shown here is derived from an EMBL/GenBank/DDBJ whole genome shotgun (WGS) entry which is preliminary data.</text>
</comment>
<keyword evidence="3" id="KW-1185">Reference proteome</keyword>
<dbReference type="SUPFAM" id="SSF55729">
    <property type="entry name" value="Acyl-CoA N-acyltransferases (Nat)"/>
    <property type="match status" value="1"/>
</dbReference>
<keyword evidence="2" id="KW-0808">Transferase</keyword>
<protein>
    <submittedName>
        <fullName evidence="2">Acetyltransferase, GNAT family</fullName>
    </submittedName>
</protein>
<dbReference type="OrthoDB" id="9785602at2"/>
<dbReference type="STRING" id="1503.CLPU_8c01150"/>
<dbReference type="GO" id="GO:0016747">
    <property type="term" value="F:acyltransferase activity, transferring groups other than amino-acyl groups"/>
    <property type="evidence" value="ECO:0007669"/>
    <property type="project" value="InterPro"/>
</dbReference>
<proteinExistence type="predicted"/>
<organism evidence="2 3">
    <name type="scientific">Gottschalkia purinilytica</name>
    <name type="common">Clostridium purinilyticum</name>
    <dbReference type="NCBI Taxonomy" id="1503"/>
    <lineage>
        <taxon>Bacteria</taxon>
        <taxon>Bacillati</taxon>
        <taxon>Bacillota</taxon>
        <taxon>Tissierellia</taxon>
        <taxon>Tissierellales</taxon>
        <taxon>Gottschalkiaceae</taxon>
        <taxon>Gottschalkia</taxon>
    </lineage>
</organism>